<dbReference type="NCBIfam" id="TIGR02687">
    <property type="entry name" value="BREX-1 system phosphatase PglZ type A"/>
    <property type="match status" value="1"/>
</dbReference>
<dbReference type="InterPro" id="IPR014060">
    <property type="entry name" value="PglZ"/>
</dbReference>
<dbReference type="OrthoDB" id="9769734at2"/>
<protein>
    <submittedName>
        <fullName evidence="1">BREX-1 system phosphatase PglZ type A</fullName>
    </submittedName>
</protein>
<comment type="caution">
    <text evidence="1">The sequence shown here is derived from an EMBL/GenBank/DDBJ whole genome shotgun (WGS) entry which is preliminary data.</text>
</comment>
<sequence length="832" mass="94373">MSEVSAVRPHLERRFADQRVVFWHDPHGQYAADLDGLDLPGVTTLRVANDEYGIKHKLLHQQPDDKFLVYRTGQPPAGTRNWLLDLELAYGVFTADRSSLVSEDLGLSADGIDEVVQAHEKFFNASKRVQSLKALLTPDDDAARLRAKMSAVVLGQKEHSLLEITRTLLVENAKGGRTKYDALVDYGLGDFYWRGVASIYGYEATSPSIDDFILWIFRKAIDGFRSDRPGGLQNIQLDFASFRNDRRSQQALATLARRASADLNYKASIEEAGFRELVPVDLFEETDRKIIADLARAVTEQTVTAREVAEVVRARQSSVWIDGYRQLYTAIAAAAELLSELSTIDFTFSTFDEALERYRSEWFRIDQLYRQFTYARRTFEGPHPLDPLREQVEKRYTNKFVYELGNAWQKQVDEAESWRSATVRSQRSFYGDYVEQLVREDKKAVVIVSDALRYEVAEELGSRIRQEDRFDAELEAVLGVLPSYTQLGMAALLPHRTLKHSPDGKTVLADDQPTNGTAFRKKILETVGGTAIQAEDFKALSPEERRELFRNNRVLYVYHDVIDATGDKQGTERRVFEAAEQALSELVDLVKKAANANATNIFVTADHGFLFQDDELPQQFFLSEAPHGDKILVKNKRYVLGHGLKVDFAFTTFSGIQLELDSDIEVQIPKSIHRLRLPGGGTRFVHGGATLQEVVVPVLAVNKKRKSDTRLVNVKVLPDADKITTGQLVVKLFQSEPVSDKVQARVLRAGLYVGETLISNDPQPELTFDSASGEQRDRYQSIQLLLNKDANDYNNRAVEFRLEERIPNTNQWRVYEKAIYTLKRSFTSDFDF</sequence>
<dbReference type="AlphaFoldDB" id="A0A2T8FDH3"/>
<dbReference type="EMBL" id="QDGZ01000002">
    <property type="protein sequence ID" value="PVG83762.1"/>
    <property type="molecule type" value="Genomic_DNA"/>
</dbReference>
<accession>A0A2T8FDH3</accession>
<dbReference type="SUPFAM" id="SSF53649">
    <property type="entry name" value="Alkaline phosphatase-like"/>
    <property type="match status" value="1"/>
</dbReference>
<dbReference type="RefSeq" id="WP_116571235.1">
    <property type="nucleotide sequence ID" value="NZ_QDGZ01000002.1"/>
</dbReference>
<name>A0A2T8FDH3_9ACTN</name>
<gene>
    <name evidence="1" type="primary">pglZ</name>
    <name evidence="1" type="ORF">DDE18_05465</name>
</gene>
<organism evidence="1 2">
    <name type="scientific">Nocardioides gansuensis</name>
    <dbReference type="NCBI Taxonomy" id="2138300"/>
    <lineage>
        <taxon>Bacteria</taxon>
        <taxon>Bacillati</taxon>
        <taxon>Actinomycetota</taxon>
        <taxon>Actinomycetes</taxon>
        <taxon>Propionibacteriales</taxon>
        <taxon>Nocardioidaceae</taxon>
        <taxon>Nocardioides</taxon>
    </lineage>
</organism>
<dbReference type="Proteomes" id="UP000246018">
    <property type="component" value="Unassembled WGS sequence"/>
</dbReference>
<dbReference type="Pfam" id="PF08665">
    <property type="entry name" value="PglZ"/>
    <property type="match status" value="1"/>
</dbReference>
<evidence type="ECO:0000313" key="2">
    <source>
        <dbReference type="Proteomes" id="UP000246018"/>
    </source>
</evidence>
<keyword evidence="2" id="KW-1185">Reference proteome</keyword>
<dbReference type="InterPro" id="IPR017850">
    <property type="entry name" value="Alkaline_phosphatase_core_sf"/>
</dbReference>
<dbReference type="Gene3D" id="3.40.720.10">
    <property type="entry name" value="Alkaline Phosphatase, subunit A"/>
    <property type="match status" value="1"/>
</dbReference>
<evidence type="ECO:0000313" key="1">
    <source>
        <dbReference type="EMBL" id="PVG83762.1"/>
    </source>
</evidence>
<proteinExistence type="predicted"/>
<reference evidence="1 2" key="1">
    <citation type="submission" date="2018-04" db="EMBL/GenBank/DDBJ databases">
        <title>Genome of Nocardioides gansuensis WSJ-1.</title>
        <authorList>
            <person name="Wu S."/>
            <person name="Wang G."/>
        </authorList>
    </citation>
    <scope>NUCLEOTIDE SEQUENCE [LARGE SCALE GENOMIC DNA]</scope>
    <source>
        <strain evidence="1 2">WSJ-1</strain>
    </source>
</reference>